<gene>
    <name evidence="6" type="primary">dmlR</name>
    <name evidence="6" type="ORF">MARSALSMR5_02259</name>
</gene>
<dbReference type="InterPro" id="IPR000847">
    <property type="entry name" value="LysR_HTH_N"/>
</dbReference>
<dbReference type="InterPro" id="IPR005119">
    <property type="entry name" value="LysR_subst-bd"/>
</dbReference>
<name>A0A1W6KAI4_9GAMM</name>
<dbReference type="GeneID" id="77256204"/>
<dbReference type="CDD" id="cd08422">
    <property type="entry name" value="PBP2_CrgA_like"/>
    <property type="match status" value="1"/>
</dbReference>
<dbReference type="GO" id="GO:0003700">
    <property type="term" value="F:DNA-binding transcription factor activity"/>
    <property type="evidence" value="ECO:0007669"/>
    <property type="project" value="InterPro"/>
</dbReference>
<dbReference type="SUPFAM" id="SSF46785">
    <property type="entry name" value="Winged helix' DNA-binding domain"/>
    <property type="match status" value="1"/>
</dbReference>
<dbReference type="Gene3D" id="3.40.190.290">
    <property type="match status" value="1"/>
</dbReference>
<dbReference type="Proteomes" id="UP000193100">
    <property type="component" value="Chromosome"/>
</dbReference>
<dbReference type="EMBL" id="CP020931">
    <property type="protein sequence ID" value="ARM84332.1"/>
    <property type="molecule type" value="Genomic_DNA"/>
</dbReference>
<evidence type="ECO:0000259" key="5">
    <source>
        <dbReference type="PROSITE" id="PS50931"/>
    </source>
</evidence>
<accession>A0A1W6KAI4</accession>
<dbReference type="Pfam" id="PF00126">
    <property type="entry name" value="HTH_1"/>
    <property type="match status" value="1"/>
</dbReference>
<dbReference type="InterPro" id="IPR058163">
    <property type="entry name" value="LysR-type_TF_proteobact-type"/>
</dbReference>
<dbReference type="Pfam" id="PF03466">
    <property type="entry name" value="LysR_substrate"/>
    <property type="match status" value="1"/>
</dbReference>
<proteinExistence type="inferred from homology"/>
<dbReference type="Gene3D" id="1.10.10.10">
    <property type="entry name" value="Winged helix-like DNA-binding domain superfamily/Winged helix DNA-binding domain"/>
    <property type="match status" value="1"/>
</dbReference>
<protein>
    <submittedName>
        <fullName evidence="6">HTH-type transcriptional regulator DmlR</fullName>
    </submittedName>
</protein>
<dbReference type="RefSeq" id="WP_085680743.1">
    <property type="nucleotide sequence ID" value="NZ_CP020931.1"/>
</dbReference>
<keyword evidence="2" id="KW-0805">Transcription regulation</keyword>
<dbReference type="AlphaFoldDB" id="A0A1W6KAI4"/>
<dbReference type="InterPro" id="IPR036390">
    <property type="entry name" value="WH_DNA-bd_sf"/>
</dbReference>
<evidence type="ECO:0000313" key="6">
    <source>
        <dbReference type="EMBL" id="ARM84332.1"/>
    </source>
</evidence>
<evidence type="ECO:0000256" key="1">
    <source>
        <dbReference type="ARBA" id="ARBA00009437"/>
    </source>
</evidence>
<sequence length="301" mass="33083">MDRLKGVEYFKRIYELGSFTAAADEFHCSNAVISKYVRFLESWTGSKLINRNTRTISFTDEGERFYTYCLSIIEQTSEMLDSVADTGDLSGELVIASPVSLSMKVMAPLIFQFRQAYPQLTIRLQMSDQLTSLVGSGVDLAIRGIGSPEDSSLIAVRLGALERVLVASPMYLASAGTPLTVEDLRQHQCLIYSLSTDAKSWEFVPAGAAGRSHAPFSVAVSGPLVADNSLVLVDAAVAGLGIALVPRAYIRQELADDKLRKLELDALPARRSIYAVYSDRHYLPRRARLFIDFVRASLESG</sequence>
<dbReference type="PROSITE" id="PS50931">
    <property type="entry name" value="HTH_LYSR"/>
    <property type="match status" value="1"/>
</dbReference>
<dbReference type="SUPFAM" id="SSF53850">
    <property type="entry name" value="Periplasmic binding protein-like II"/>
    <property type="match status" value="1"/>
</dbReference>
<dbReference type="PANTHER" id="PTHR30537:SF5">
    <property type="entry name" value="HTH-TYPE TRANSCRIPTIONAL ACTIVATOR TTDR-RELATED"/>
    <property type="match status" value="1"/>
</dbReference>
<reference evidence="6 7" key="1">
    <citation type="submission" date="2017-04" db="EMBL/GenBank/DDBJ databases">
        <title>Genome Sequence of Marinobacter salarius strain SMR5 Isolated from a culture of the Diatom Skeletonema marinoi.</title>
        <authorList>
            <person name="Topel M."/>
            <person name="Pinder M.I.M."/>
            <person name="Johansson O.N."/>
            <person name="Kourtchenko O."/>
            <person name="Godhe A."/>
            <person name="Clarke A.K."/>
        </authorList>
    </citation>
    <scope>NUCLEOTIDE SEQUENCE [LARGE SCALE GENOMIC DNA]</scope>
    <source>
        <strain evidence="6 7">SMR5</strain>
    </source>
</reference>
<evidence type="ECO:0000313" key="7">
    <source>
        <dbReference type="Proteomes" id="UP000193100"/>
    </source>
</evidence>
<feature type="domain" description="HTH lysR-type" evidence="5">
    <location>
        <begin position="1"/>
        <end position="59"/>
    </location>
</feature>
<organism evidence="6 7">
    <name type="scientific">Marinobacter salarius</name>
    <dbReference type="NCBI Taxonomy" id="1420917"/>
    <lineage>
        <taxon>Bacteria</taxon>
        <taxon>Pseudomonadati</taxon>
        <taxon>Pseudomonadota</taxon>
        <taxon>Gammaproteobacteria</taxon>
        <taxon>Pseudomonadales</taxon>
        <taxon>Marinobacteraceae</taxon>
        <taxon>Marinobacter</taxon>
    </lineage>
</organism>
<dbReference type="GO" id="GO:0003677">
    <property type="term" value="F:DNA binding"/>
    <property type="evidence" value="ECO:0007669"/>
    <property type="project" value="UniProtKB-KW"/>
</dbReference>
<keyword evidence="4" id="KW-0804">Transcription</keyword>
<dbReference type="InterPro" id="IPR036388">
    <property type="entry name" value="WH-like_DNA-bd_sf"/>
</dbReference>
<evidence type="ECO:0000256" key="2">
    <source>
        <dbReference type="ARBA" id="ARBA00023015"/>
    </source>
</evidence>
<dbReference type="PANTHER" id="PTHR30537">
    <property type="entry name" value="HTH-TYPE TRANSCRIPTIONAL REGULATOR"/>
    <property type="match status" value="1"/>
</dbReference>
<keyword evidence="3" id="KW-0238">DNA-binding</keyword>
<comment type="similarity">
    <text evidence="1">Belongs to the LysR transcriptional regulatory family.</text>
</comment>
<evidence type="ECO:0000256" key="3">
    <source>
        <dbReference type="ARBA" id="ARBA00023125"/>
    </source>
</evidence>
<dbReference type="STRING" id="1420917.AU15_15750"/>
<evidence type="ECO:0000256" key="4">
    <source>
        <dbReference type="ARBA" id="ARBA00023163"/>
    </source>
</evidence>